<sequence>MKINTKFNKKLLAILSLSALANVAPLAPNDGLASNLALVEAQASSETNASDIEAIKHSMIDATPITEDQFAKISEDAWLAYVEQGNNQGGDPSAVYDWAIKDYPEVFEPEATIYRSAMVENYNLDEQSLITVSDRDLLCMVRISNLDGCRRSRRFTIVG</sequence>
<comment type="caution">
    <text evidence="2">The sequence shown here is derived from an EMBL/GenBank/DDBJ whole genome shotgun (WGS) entry which is preliminary data.</text>
</comment>
<evidence type="ECO:0000256" key="1">
    <source>
        <dbReference type="SAM" id="SignalP"/>
    </source>
</evidence>
<name>A0A839A3P5_9LACT</name>
<gene>
    <name evidence="2" type="ORF">HW423_03200</name>
</gene>
<evidence type="ECO:0000313" key="2">
    <source>
        <dbReference type="EMBL" id="MBA5728789.1"/>
    </source>
</evidence>
<reference evidence="2 3" key="1">
    <citation type="submission" date="2020-06" db="EMBL/GenBank/DDBJ databases">
        <title>Reclassification of Facklamia ignava, Facklamia soureckii and Facklami tabacinasalis as Falseniella iganva gen. nov., comb. nov., Hutsoniella ignava gen. nov., comb. nov., and Ruoffia tabacinasalis gen. nov., comb. nov and description of Ruoffia haltotolerans sp. nov., isolated from hypersaline Inland Sea of Qatar.</title>
        <authorList>
            <person name="Fotedar R."/>
            <person name="Sankaranarayanan K."/>
            <person name="Lawson P."/>
            <person name="Caldwell M."/>
            <person name="Zeyara A."/>
            <person name="Al Malki A."/>
            <person name="Ali M."/>
        </authorList>
    </citation>
    <scope>NUCLEOTIDE SEQUENCE [LARGE SCALE GENOMIC DNA]</scope>
    <source>
        <strain evidence="2 3">INB8</strain>
    </source>
</reference>
<feature type="signal peptide" evidence="1">
    <location>
        <begin position="1"/>
        <end position="21"/>
    </location>
</feature>
<evidence type="ECO:0000313" key="3">
    <source>
        <dbReference type="Proteomes" id="UP000571018"/>
    </source>
</evidence>
<protein>
    <submittedName>
        <fullName evidence="2">Uncharacterized protein</fullName>
    </submittedName>
</protein>
<dbReference type="RefSeq" id="WP_218930511.1">
    <property type="nucleotide sequence ID" value="NZ_JACAOA010000006.1"/>
</dbReference>
<dbReference type="Proteomes" id="UP000571018">
    <property type="component" value="Unassembled WGS sequence"/>
</dbReference>
<organism evidence="2 3">
    <name type="scientific">Ruoffia halotolerans</name>
    <dbReference type="NCBI Taxonomy" id="2748684"/>
    <lineage>
        <taxon>Bacteria</taxon>
        <taxon>Bacillati</taxon>
        <taxon>Bacillota</taxon>
        <taxon>Bacilli</taxon>
        <taxon>Lactobacillales</taxon>
        <taxon>Aerococcaceae</taxon>
        <taxon>Ruoffia</taxon>
    </lineage>
</organism>
<keyword evidence="3" id="KW-1185">Reference proteome</keyword>
<dbReference type="EMBL" id="JACAOA010000006">
    <property type="protein sequence ID" value="MBA5728789.1"/>
    <property type="molecule type" value="Genomic_DNA"/>
</dbReference>
<proteinExistence type="predicted"/>
<accession>A0A839A3P5</accession>
<dbReference type="AlphaFoldDB" id="A0A839A3P5"/>
<keyword evidence="1" id="KW-0732">Signal</keyword>
<feature type="chain" id="PRO_5039459832" evidence="1">
    <location>
        <begin position="22"/>
        <end position="159"/>
    </location>
</feature>